<comment type="caution">
    <text evidence="2">The sequence shown here is derived from an EMBL/GenBank/DDBJ whole genome shotgun (WGS) entry which is preliminary data.</text>
</comment>
<proteinExistence type="predicted"/>
<dbReference type="EMBL" id="MNQH01000049">
    <property type="protein sequence ID" value="OKY92992.1"/>
    <property type="molecule type" value="Genomic_DNA"/>
</dbReference>
<sequence>MVLRKIILILLLTGLFLVGWWLGRRSVDVRIIEHTRIDTAYFERPQPHKILSSAISVEVPKWLFAPADTTFTTVTINPNRDSVPVQLPFERREYRDSSYFAIVSGIALGDCHPTLEHIETYGRTITQQKIIRTPYRWQLGPAAGVYYVNRTGGVWIGGQLHRNIGRFNITASLGWDPRDNGPYVQGSISMDLWRK</sequence>
<organism evidence="2 3">
    <name type="scientific">Alistipes putredinis</name>
    <dbReference type="NCBI Taxonomy" id="28117"/>
    <lineage>
        <taxon>Bacteria</taxon>
        <taxon>Pseudomonadati</taxon>
        <taxon>Bacteroidota</taxon>
        <taxon>Bacteroidia</taxon>
        <taxon>Bacteroidales</taxon>
        <taxon>Rikenellaceae</taxon>
        <taxon>Alistipes</taxon>
    </lineage>
</organism>
<dbReference type="RefSeq" id="WP_215721762.1">
    <property type="nucleotide sequence ID" value="NZ_CAJJWD010000010.1"/>
</dbReference>
<feature type="domain" description="DUF6808" evidence="1">
    <location>
        <begin position="81"/>
        <end position="151"/>
    </location>
</feature>
<protein>
    <recommendedName>
        <fullName evidence="1">DUF6808 domain-containing protein</fullName>
    </recommendedName>
</protein>
<reference evidence="2 3" key="1">
    <citation type="journal article" date="2016" name="Nat. Biotechnol.">
        <title>Measurement of bacterial replication rates in microbial communities.</title>
        <authorList>
            <person name="Brown C.T."/>
            <person name="Olm M.R."/>
            <person name="Thomas B.C."/>
            <person name="Banfield J.F."/>
        </authorList>
    </citation>
    <scope>NUCLEOTIDE SEQUENCE [LARGE SCALE GENOMIC DNA]</scope>
    <source>
        <strain evidence="2">CAG:67_53_122</strain>
    </source>
</reference>
<dbReference type="Proteomes" id="UP000187417">
    <property type="component" value="Unassembled WGS sequence"/>
</dbReference>
<evidence type="ECO:0000313" key="2">
    <source>
        <dbReference type="EMBL" id="OKY92992.1"/>
    </source>
</evidence>
<accession>A0A1Q6F2N8</accession>
<dbReference type="STRING" id="28117.BHV66_10550"/>
<name>A0A1Q6F2N8_9BACT</name>
<dbReference type="AlphaFoldDB" id="A0A1Q6F2N8"/>
<gene>
    <name evidence="2" type="ORF">BHV66_10550</name>
</gene>
<evidence type="ECO:0000313" key="3">
    <source>
        <dbReference type="Proteomes" id="UP000187417"/>
    </source>
</evidence>
<dbReference type="InterPro" id="IPR049214">
    <property type="entry name" value="DUF6808"/>
</dbReference>
<evidence type="ECO:0000259" key="1">
    <source>
        <dbReference type="Pfam" id="PF20647"/>
    </source>
</evidence>
<dbReference type="Pfam" id="PF20647">
    <property type="entry name" value="DUF6808"/>
    <property type="match status" value="1"/>
</dbReference>